<comment type="caution">
    <text evidence="1">The sequence shown here is derived from an EMBL/GenBank/DDBJ whole genome shotgun (WGS) entry which is preliminary data.</text>
</comment>
<organism evidence="1 2">
    <name type="scientific">Aspergillus tanneri</name>
    <dbReference type="NCBI Taxonomy" id="1220188"/>
    <lineage>
        <taxon>Eukaryota</taxon>
        <taxon>Fungi</taxon>
        <taxon>Dikarya</taxon>
        <taxon>Ascomycota</taxon>
        <taxon>Pezizomycotina</taxon>
        <taxon>Eurotiomycetes</taxon>
        <taxon>Eurotiomycetidae</taxon>
        <taxon>Eurotiales</taxon>
        <taxon>Aspergillaceae</taxon>
        <taxon>Aspergillus</taxon>
        <taxon>Aspergillus subgen. Circumdati</taxon>
    </lineage>
</organism>
<dbReference type="AlphaFoldDB" id="A0A4S3JSP0"/>
<evidence type="ECO:0000313" key="2">
    <source>
        <dbReference type="Proteomes" id="UP000308092"/>
    </source>
</evidence>
<proteinExistence type="predicted"/>
<evidence type="ECO:0008006" key="3">
    <source>
        <dbReference type="Google" id="ProtNLM"/>
    </source>
</evidence>
<dbReference type="Proteomes" id="UP000308092">
    <property type="component" value="Unassembled WGS sequence"/>
</dbReference>
<sequence>MGYKCGLDRCIHPEKKPANSSCLHASVDTAAAVNLGLMDYSKNSALEYWGGHNNVHKIVLSPYHGGSLLSYCCFFPREKQTTVRSTGQQKEVVCIMGDAAHPRHPLGRGRIPTKCIGFSGNTDDPLYTVKDEANKLTIREMNAYNMHEDLLPNSVSNQLPGCDPETPYLIPSEEPTKRWMGLAL</sequence>
<accession>A0A4S3JSP0</accession>
<evidence type="ECO:0000313" key="1">
    <source>
        <dbReference type="EMBL" id="THC98766.1"/>
    </source>
</evidence>
<name>A0A4S3JSP0_9EURO</name>
<gene>
    <name evidence="1" type="ORF">EYZ11_001745</name>
</gene>
<dbReference type="VEuPathDB" id="FungiDB:EYZ11_001745"/>
<protein>
    <recommendedName>
        <fullName evidence="3">FAD-binding domain-containing protein</fullName>
    </recommendedName>
</protein>
<keyword evidence="2" id="KW-1185">Reference proteome</keyword>
<dbReference type="STRING" id="1220188.A0A4S3JSP0"/>
<reference evidence="1 2" key="1">
    <citation type="submission" date="2019-03" db="EMBL/GenBank/DDBJ databases">
        <title>The genome sequence of a newly discovered highly antifungal drug resistant Aspergillus species, Aspergillus tanneri NIH 1004.</title>
        <authorList>
            <person name="Mounaud S."/>
            <person name="Singh I."/>
            <person name="Joardar V."/>
            <person name="Pakala S."/>
            <person name="Pakala S."/>
            <person name="Venepally P."/>
            <person name="Hoover J."/>
            <person name="Nierman W."/>
            <person name="Chung J."/>
            <person name="Losada L."/>
        </authorList>
    </citation>
    <scope>NUCLEOTIDE SEQUENCE [LARGE SCALE GENOMIC DNA]</scope>
    <source>
        <strain evidence="1 2">NIH1004</strain>
    </source>
</reference>
<dbReference type="EMBL" id="SOSA01000035">
    <property type="protein sequence ID" value="THC98766.1"/>
    <property type="molecule type" value="Genomic_DNA"/>
</dbReference>